<feature type="compositionally biased region" description="Basic and acidic residues" evidence="1">
    <location>
        <begin position="31"/>
        <end position="55"/>
    </location>
</feature>
<organism evidence="2 3">
    <name type="scientific">Desmophyllum pertusum</name>
    <dbReference type="NCBI Taxonomy" id="174260"/>
    <lineage>
        <taxon>Eukaryota</taxon>
        <taxon>Metazoa</taxon>
        <taxon>Cnidaria</taxon>
        <taxon>Anthozoa</taxon>
        <taxon>Hexacorallia</taxon>
        <taxon>Scleractinia</taxon>
        <taxon>Caryophylliina</taxon>
        <taxon>Caryophylliidae</taxon>
        <taxon>Desmophyllum</taxon>
    </lineage>
</organism>
<dbReference type="OrthoDB" id="6016371at2759"/>
<evidence type="ECO:0000313" key="2">
    <source>
        <dbReference type="EMBL" id="KAJ7360091.1"/>
    </source>
</evidence>
<evidence type="ECO:0000313" key="3">
    <source>
        <dbReference type="Proteomes" id="UP001163046"/>
    </source>
</evidence>
<reference evidence="2" key="1">
    <citation type="submission" date="2023-01" db="EMBL/GenBank/DDBJ databases">
        <title>Genome assembly of the deep-sea coral Lophelia pertusa.</title>
        <authorList>
            <person name="Herrera S."/>
            <person name="Cordes E."/>
        </authorList>
    </citation>
    <scope>NUCLEOTIDE SEQUENCE</scope>
    <source>
        <strain evidence="2">USNM1676648</strain>
        <tissue evidence="2">Polyp</tissue>
    </source>
</reference>
<proteinExistence type="predicted"/>
<comment type="caution">
    <text evidence="2">The sequence shown here is derived from an EMBL/GenBank/DDBJ whole genome shotgun (WGS) entry which is preliminary data.</text>
</comment>
<dbReference type="AlphaFoldDB" id="A0A9W9YNB6"/>
<sequence length="114" mass="13083">MARTINFMDNSFKKITNPESLFKAYTGTGGRNEEGKRTENEADPGKSMDTGQRRVDNKYHKQEGEELMNDVVKINLGEVVVEGYQAGKVRREKKLLDSTLRCRVELKNMQFIHS</sequence>
<feature type="region of interest" description="Disordered" evidence="1">
    <location>
        <begin position="24"/>
        <end position="55"/>
    </location>
</feature>
<name>A0A9W9YNB6_9CNID</name>
<gene>
    <name evidence="2" type="ORF">OS493_018075</name>
</gene>
<keyword evidence="3" id="KW-1185">Reference proteome</keyword>
<dbReference type="Proteomes" id="UP001163046">
    <property type="component" value="Unassembled WGS sequence"/>
</dbReference>
<dbReference type="EMBL" id="MU827311">
    <property type="protein sequence ID" value="KAJ7360091.1"/>
    <property type="molecule type" value="Genomic_DNA"/>
</dbReference>
<accession>A0A9W9YNB6</accession>
<protein>
    <submittedName>
        <fullName evidence="2">Uncharacterized protein</fullName>
    </submittedName>
</protein>
<evidence type="ECO:0000256" key="1">
    <source>
        <dbReference type="SAM" id="MobiDB-lite"/>
    </source>
</evidence>